<evidence type="ECO:0000256" key="8">
    <source>
        <dbReference type="SAM" id="Phobius"/>
    </source>
</evidence>
<dbReference type="Proteomes" id="UP000178681">
    <property type="component" value="Unassembled WGS sequence"/>
</dbReference>
<dbReference type="InterPro" id="IPR039528">
    <property type="entry name" value="DPM1-like"/>
</dbReference>
<evidence type="ECO:0008006" key="13">
    <source>
        <dbReference type="Google" id="ProtNLM"/>
    </source>
</evidence>
<reference evidence="11 12" key="1">
    <citation type="journal article" date="2016" name="Nat. Commun.">
        <title>Thousands of microbial genomes shed light on interconnected biogeochemical processes in an aquifer system.</title>
        <authorList>
            <person name="Anantharaman K."/>
            <person name="Brown C.T."/>
            <person name="Hug L.A."/>
            <person name="Sharon I."/>
            <person name="Castelle C.J."/>
            <person name="Probst A.J."/>
            <person name="Thomas B.C."/>
            <person name="Singh A."/>
            <person name="Wilkins M.J."/>
            <person name="Karaoz U."/>
            <person name="Brodie E.L."/>
            <person name="Williams K.H."/>
            <person name="Hubbard S.S."/>
            <person name="Banfield J.F."/>
        </authorList>
    </citation>
    <scope>NUCLEOTIDE SEQUENCE [LARGE SCALE GENOMIC DNA]</scope>
</reference>
<dbReference type="InterPro" id="IPR001173">
    <property type="entry name" value="Glyco_trans_2-like"/>
</dbReference>
<evidence type="ECO:0000313" key="11">
    <source>
        <dbReference type="EMBL" id="OGG07098.1"/>
    </source>
</evidence>
<evidence type="ECO:0000259" key="10">
    <source>
        <dbReference type="Pfam" id="PF04138"/>
    </source>
</evidence>
<dbReference type="STRING" id="1798377.A2872_02780"/>
<dbReference type="GO" id="GO:0016020">
    <property type="term" value="C:membrane"/>
    <property type="evidence" value="ECO:0007669"/>
    <property type="project" value="UniProtKB-SubCell"/>
</dbReference>
<feature type="transmembrane region" description="Helical" evidence="8">
    <location>
        <begin position="240"/>
        <end position="261"/>
    </location>
</feature>
<evidence type="ECO:0000256" key="4">
    <source>
        <dbReference type="ARBA" id="ARBA00022679"/>
    </source>
</evidence>
<sequence>MARKIVVVAPTFNEEENIKAFILAVLKHKVTILISDSHSTDKTPQIVSTLMSKNFKSRLYYLDVKKRGLGLGLSKGIDYAVDVLKADIVVTMEADLSNDVSKLSEFVKALDGCDMVVGSRYISGGGIKNWSLWRRLLSRAGNLLIRTLSGTHSLHEFTNLYRVFTPKVWKFIRPDLVKIDDWLFVPVFVLQAAAGPFRIKELPYVFLDRFGGTSKMNTPSYTINLFKYAISKRLKKSASFFKFLVVGGVGFIINTTVLVVGVSFGMVPANAGLIGAELAIISNFSWNNLWTFADRKLTSWGEIPKKFLTFNILSFGSAIIQFIFL</sequence>
<organism evidence="11 12">
    <name type="scientific">Candidatus Gottesmanbacteria bacterium RIFCSPHIGHO2_01_FULL_42_12</name>
    <dbReference type="NCBI Taxonomy" id="1798377"/>
    <lineage>
        <taxon>Bacteria</taxon>
        <taxon>Candidatus Gottesmaniibacteriota</taxon>
    </lineage>
</organism>
<dbReference type="InterPro" id="IPR007267">
    <property type="entry name" value="GtrA_DPMS_TM"/>
</dbReference>
<evidence type="ECO:0000313" key="12">
    <source>
        <dbReference type="Proteomes" id="UP000178681"/>
    </source>
</evidence>
<keyword evidence="4" id="KW-0808">Transferase</keyword>
<evidence type="ECO:0000256" key="5">
    <source>
        <dbReference type="ARBA" id="ARBA00022692"/>
    </source>
</evidence>
<feature type="domain" description="GtrA/DPMS transmembrane" evidence="10">
    <location>
        <begin position="242"/>
        <end position="323"/>
    </location>
</feature>
<dbReference type="GO" id="GO:0000271">
    <property type="term" value="P:polysaccharide biosynthetic process"/>
    <property type="evidence" value="ECO:0007669"/>
    <property type="project" value="InterPro"/>
</dbReference>
<feature type="transmembrane region" description="Helical" evidence="8">
    <location>
        <begin position="267"/>
        <end position="286"/>
    </location>
</feature>
<dbReference type="EMBL" id="MFJG01000017">
    <property type="protein sequence ID" value="OGG07098.1"/>
    <property type="molecule type" value="Genomic_DNA"/>
</dbReference>
<evidence type="ECO:0000256" key="3">
    <source>
        <dbReference type="ARBA" id="ARBA00022676"/>
    </source>
</evidence>
<dbReference type="PANTHER" id="PTHR43398:SF1">
    <property type="entry name" value="DOLICHOL-PHOSPHATE MANNOSYLTRANSFERASE SUBUNIT 1"/>
    <property type="match status" value="1"/>
</dbReference>
<feature type="non-terminal residue" evidence="11">
    <location>
        <position position="325"/>
    </location>
</feature>
<comment type="similarity">
    <text evidence="2">Belongs to the glycosyltransferase 2 family.</text>
</comment>
<feature type="transmembrane region" description="Helical" evidence="8">
    <location>
        <begin position="307"/>
        <end position="324"/>
    </location>
</feature>
<dbReference type="PANTHER" id="PTHR43398">
    <property type="entry name" value="DOLICHOL-PHOSPHATE MANNOSYLTRANSFERASE SUBUNIT 1"/>
    <property type="match status" value="1"/>
</dbReference>
<evidence type="ECO:0000256" key="2">
    <source>
        <dbReference type="ARBA" id="ARBA00006739"/>
    </source>
</evidence>
<keyword evidence="5 8" id="KW-0812">Transmembrane</keyword>
<evidence type="ECO:0000256" key="7">
    <source>
        <dbReference type="ARBA" id="ARBA00023136"/>
    </source>
</evidence>
<keyword evidence="3" id="KW-0328">Glycosyltransferase</keyword>
<protein>
    <recommendedName>
        <fullName evidence="13">Glycosyltransferase 2-like domain-containing protein</fullName>
    </recommendedName>
</protein>
<keyword evidence="6 8" id="KW-1133">Transmembrane helix</keyword>
<name>A0A1F5Z3R7_9BACT</name>
<dbReference type="SUPFAM" id="SSF53448">
    <property type="entry name" value="Nucleotide-diphospho-sugar transferases"/>
    <property type="match status" value="1"/>
</dbReference>
<dbReference type="InterPro" id="IPR029044">
    <property type="entry name" value="Nucleotide-diphossugar_trans"/>
</dbReference>
<evidence type="ECO:0000256" key="6">
    <source>
        <dbReference type="ARBA" id="ARBA00022989"/>
    </source>
</evidence>
<evidence type="ECO:0000256" key="1">
    <source>
        <dbReference type="ARBA" id="ARBA00004141"/>
    </source>
</evidence>
<dbReference type="AlphaFoldDB" id="A0A1F5Z3R7"/>
<comment type="subcellular location">
    <subcellularLocation>
        <location evidence="1">Membrane</location>
        <topology evidence="1">Multi-pass membrane protein</topology>
    </subcellularLocation>
</comment>
<comment type="caution">
    <text evidence="11">The sequence shown here is derived from an EMBL/GenBank/DDBJ whole genome shotgun (WGS) entry which is preliminary data.</text>
</comment>
<dbReference type="Pfam" id="PF00535">
    <property type="entry name" value="Glycos_transf_2"/>
    <property type="match status" value="1"/>
</dbReference>
<dbReference type="GO" id="GO:0009247">
    <property type="term" value="P:glycolipid biosynthetic process"/>
    <property type="evidence" value="ECO:0007669"/>
    <property type="project" value="TreeGrafter"/>
</dbReference>
<dbReference type="Pfam" id="PF04138">
    <property type="entry name" value="GtrA_DPMS_TM"/>
    <property type="match status" value="1"/>
</dbReference>
<dbReference type="GO" id="GO:0004582">
    <property type="term" value="F:dolichyl-phosphate beta-D-mannosyltransferase activity"/>
    <property type="evidence" value="ECO:0007669"/>
    <property type="project" value="InterPro"/>
</dbReference>
<proteinExistence type="inferred from homology"/>
<accession>A0A1F5Z3R7</accession>
<evidence type="ECO:0000259" key="9">
    <source>
        <dbReference type="Pfam" id="PF00535"/>
    </source>
</evidence>
<feature type="domain" description="Glycosyltransferase 2-like" evidence="9">
    <location>
        <begin position="7"/>
        <end position="135"/>
    </location>
</feature>
<gene>
    <name evidence="11" type="ORF">A2872_02780</name>
</gene>
<dbReference type="Gene3D" id="3.90.550.10">
    <property type="entry name" value="Spore Coat Polysaccharide Biosynthesis Protein SpsA, Chain A"/>
    <property type="match status" value="1"/>
</dbReference>
<keyword evidence="7 8" id="KW-0472">Membrane</keyword>